<feature type="non-terminal residue" evidence="1">
    <location>
        <position position="33"/>
    </location>
</feature>
<dbReference type="EMBL" id="CAJOBA010013536">
    <property type="protein sequence ID" value="CAF3879792.1"/>
    <property type="molecule type" value="Genomic_DNA"/>
</dbReference>
<comment type="caution">
    <text evidence="1">The sequence shown here is derived from an EMBL/GenBank/DDBJ whole genome shotgun (WGS) entry which is preliminary data.</text>
</comment>
<accession>A0A8S2L1J2</accession>
<gene>
    <name evidence="1" type="ORF">TMI583_LOCUS19962</name>
</gene>
<sequence>MDDAIGLVNGGRTREMESSCGTVTRAGVCSLSF</sequence>
<protein>
    <submittedName>
        <fullName evidence="1">Uncharacterized protein</fullName>
    </submittedName>
</protein>
<reference evidence="1" key="1">
    <citation type="submission" date="2021-02" db="EMBL/GenBank/DDBJ databases">
        <authorList>
            <person name="Nowell W R."/>
        </authorList>
    </citation>
    <scope>NUCLEOTIDE SEQUENCE</scope>
</reference>
<proteinExistence type="predicted"/>
<organism evidence="1 2">
    <name type="scientific">Didymodactylos carnosus</name>
    <dbReference type="NCBI Taxonomy" id="1234261"/>
    <lineage>
        <taxon>Eukaryota</taxon>
        <taxon>Metazoa</taxon>
        <taxon>Spiralia</taxon>
        <taxon>Gnathifera</taxon>
        <taxon>Rotifera</taxon>
        <taxon>Eurotatoria</taxon>
        <taxon>Bdelloidea</taxon>
        <taxon>Philodinida</taxon>
        <taxon>Philodinidae</taxon>
        <taxon>Didymodactylos</taxon>
    </lineage>
</organism>
<dbReference type="Proteomes" id="UP000682733">
    <property type="component" value="Unassembled WGS sequence"/>
</dbReference>
<name>A0A8S2L1J2_9BILA</name>
<evidence type="ECO:0000313" key="2">
    <source>
        <dbReference type="Proteomes" id="UP000682733"/>
    </source>
</evidence>
<dbReference type="AlphaFoldDB" id="A0A8S2L1J2"/>
<evidence type="ECO:0000313" key="1">
    <source>
        <dbReference type="EMBL" id="CAF3879792.1"/>
    </source>
</evidence>